<name>A0ABR2IQT7_9PEZI</name>
<evidence type="ECO:0000313" key="1">
    <source>
        <dbReference type="EMBL" id="KAK8867276.1"/>
    </source>
</evidence>
<dbReference type="Proteomes" id="UP001390339">
    <property type="component" value="Unassembled WGS sequence"/>
</dbReference>
<reference evidence="1 2" key="1">
    <citation type="journal article" date="2024" name="IMA Fungus">
        <title>Apiospora arundinis, a panoply of carbohydrate-active enzymes and secondary metabolites.</title>
        <authorList>
            <person name="Sorensen T."/>
            <person name="Petersen C."/>
            <person name="Muurmann A.T."/>
            <person name="Christiansen J.V."/>
            <person name="Brundto M.L."/>
            <person name="Overgaard C.K."/>
            <person name="Boysen A.T."/>
            <person name="Wollenberg R.D."/>
            <person name="Larsen T.O."/>
            <person name="Sorensen J.L."/>
            <person name="Nielsen K.L."/>
            <person name="Sondergaard T.E."/>
        </authorList>
    </citation>
    <scope>NUCLEOTIDE SEQUENCE [LARGE SCALE GENOMIC DNA]</scope>
    <source>
        <strain evidence="1 2">AAU 773</strain>
    </source>
</reference>
<proteinExistence type="predicted"/>
<gene>
    <name evidence="1" type="ORF">PGQ11_005854</name>
</gene>
<keyword evidence="2" id="KW-1185">Reference proteome</keyword>
<accession>A0ABR2IQT7</accession>
<evidence type="ECO:0000313" key="2">
    <source>
        <dbReference type="Proteomes" id="UP001390339"/>
    </source>
</evidence>
<comment type="caution">
    <text evidence="1">The sequence shown here is derived from an EMBL/GenBank/DDBJ whole genome shotgun (WGS) entry which is preliminary data.</text>
</comment>
<dbReference type="EMBL" id="JAPCWZ010000004">
    <property type="protein sequence ID" value="KAK8867276.1"/>
    <property type="molecule type" value="Genomic_DNA"/>
</dbReference>
<sequence>MVSSDALGPTAAGAERRLYLCQHNAGVINLWTDIPPRSIELFCRNESDLIDTADGKPAKSEMSFASGAFRRIFHAV</sequence>
<protein>
    <submittedName>
        <fullName evidence="1">Uncharacterized protein</fullName>
    </submittedName>
</protein>
<organism evidence="1 2">
    <name type="scientific">Apiospora arundinis</name>
    <dbReference type="NCBI Taxonomy" id="335852"/>
    <lineage>
        <taxon>Eukaryota</taxon>
        <taxon>Fungi</taxon>
        <taxon>Dikarya</taxon>
        <taxon>Ascomycota</taxon>
        <taxon>Pezizomycotina</taxon>
        <taxon>Sordariomycetes</taxon>
        <taxon>Xylariomycetidae</taxon>
        <taxon>Amphisphaeriales</taxon>
        <taxon>Apiosporaceae</taxon>
        <taxon>Apiospora</taxon>
    </lineage>
</organism>